<dbReference type="Gene3D" id="3.40.50.1000">
    <property type="entry name" value="HAD superfamily/HAD-like"/>
    <property type="match status" value="1"/>
</dbReference>
<organism evidence="3">
    <name type="scientific">Intestinibacter bartlettii</name>
    <dbReference type="NCBI Taxonomy" id="261299"/>
    <lineage>
        <taxon>Bacteria</taxon>
        <taxon>Bacillati</taxon>
        <taxon>Bacillota</taxon>
        <taxon>Clostridia</taxon>
        <taxon>Peptostreptococcales</taxon>
        <taxon>Peptostreptococcaceae</taxon>
        <taxon>Intestinibacter</taxon>
    </lineage>
</organism>
<dbReference type="SUPFAM" id="SSF56784">
    <property type="entry name" value="HAD-like"/>
    <property type="match status" value="1"/>
</dbReference>
<dbReference type="EMBL" id="CACRUE010000022">
    <property type="protein sequence ID" value="VYT92310.1"/>
    <property type="molecule type" value="Genomic_DNA"/>
</dbReference>
<dbReference type="PANTHER" id="PTHR43316:SF3">
    <property type="entry name" value="HALOACID DEHALOGENASE, TYPE II (AFU_ORTHOLOGUE AFUA_2G07750)-RELATED"/>
    <property type="match status" value="1"/>
</dbReference>
<evidence type="ECO:0000256" key="2">
    <source>
        <dbReference type="SAM" id="Coils"/>
    </source>
</evidence>
<accession>A0A6N3ARS0</accession>
<gene>
    <name evidence="3" type="primary">ppaX_1</name>
    <name evidence="3" type="ORF">IBLFYP30_01329</name>
</gene>
<dbReference type="PRINTS" id="PR00413">
    <property type="entry name" value="HADHALOGNASE"/>
</dbReference>
<dbReference type="GO" id="GO:0004427">
    <property type="term" value="F:inorganic diphosphate phosphatase activity"/>
    <property type="evidence" value="ECO:0007669"/>
    <property type="project" value="UniProtKB-EC"/>
</dbReference>
<name>A0A6N3ARS0_9FIRM</name>
<protein>
    <submittedName>
        <fullName evidence="3">Pyrophosphatase PpaX</fullName>
        <ecNumber evidence="3">3.6.1.1</ecNumber>
    </submittedName>
</protein>
<dbReference type="SFLD" id="SFLDG01129">
    <property type="entry name" value="C1.5:_HAD__Beta-PGM__Phosphata"/>
    <property type="match status" value="1"/>
</dbReference>
<dbReference type="Pfam" id="PF00702">
    <property type="entry name" value="Hydrolase"/>
    <property type="match status" value="1"/>
</dbReference>
<dbReference type="RefSeq" id="WP_421800632.1">
    <property type="nucleotide sequence ID" value="NZ_CACRUE010000022.1"/>
</dbReference>
<dbReference type="SFLD" id="SFLDS00003">
    <property type="entry name" value="Haloacid_Dehalogenase"/>
    <property type="match status" value="1"/>
</dbReference>
<dbReference type="InterPro" id="IPR006439">
    <property type="entry name" value="HAD-SF_hydro_IA"/>
</dbReference>
<dbReference type="EC" id="3.6.1.1" evidence="3"/>
<sequence length="237" mass="27479">MEKITTVLFDLDGTLIPFDQKEFIESYLYLIAKKFVPRGYDKDILIKALWDGTGNMVKNDGKVSNRDVFKSTFAELMEKEYDEMEDDFMEFYEKEFDDVKQTLQEEVDRAEFIKTIKDKGLKVVLATNPIFPKAAVQTRLNWIGLSVDDFDYVTTFENSHYCKSNLEYYKEIFENIGSKPEESIMVGNNALEDMIVGELGVRTFLITDNLENPEKIDVNKFENGNFDDIANKVLNIL</sequence>
<proteinExistence type="predicted"/>
<dbReference type="InterPro" id="IPR023214">
    <property type="entry name" value="HAD_sf"/>
</dbReference>
<dbReference type="PANTHER" id="PTHR43316">
    <property type="entry name" value="HYDROLASE, HALOACID DELAHOGENASE-RELATED"/>
    <property type="match status" value="1"/>
</dbReference>
<feature type="coiled-coil region" evidence="2">
    <location>
        <begin position="74"/>
        <end position="109"/>
    </location>
</feature>
<evidence type="ECO:0000256" key="1">
    <source>
        <dbReference type="ARBA" id="ARBA00022801"/>
    </source>
</evidence>
<reference evidence="3" key="1">
    <citation type="submission" date="2019-11" db="EMBL/GenBank/DDBJ databases">
        <authorList>
            <person name="Feng L."/>
        </authorList>
    </citation>
    <scope>NUCLEOTIDE SEQUENCE</scope>
    <source>
        <strain evidence="3">IbartlettiiLFYP30</strain>
    </source>
</reference>
<evidence type="ECO:0000313" key="3">
    <source>
        <dbReference type="EMBL" id="VYT92310.1"/>
    </source>
</evidence>
<dbReference type="AlphaFoldDB" id="A0A6N3ARS0"/>
<keyword evidence="2" id="KW-0175">Coiled coil</keyword>
<dbReference type="InterPro" id="IPR051540">
    <property type="entry name" value="S-2-haloacid_dehalogenase"/>
</dbReference>
<dbReference type="InterPro" id="IPR036412">
    <property type="entry name" value="HAD-like_sf"/>
</dbReference>
<keyword evidence="1 3" id="KW-0378">Hydrolase</keyword>